<accession>A0A516GW49</accession>
<gene>
    <name evidence="3" type="ORF">FNB79_15810</name>
</gene>
<evidence type="ECO:0000259" key="2">
    <source>
        <dbReference type="SMART" id="SM00563"/>
    </source>
</evidence>
<keyword evidence="1" id="KW-1133">Transmembrane helix</keyword>
<dbReference type="EMBL" id="CP041637">
    <property type="protein sequence ID" value="QDO95749.1"/>
    <property type="molecule type" value="Genomic_DNA"/>
</dbReference>
<evidence type="ECO:0000256" key="1">
    <source>
        <dbReference type="SAM" id="Phobius"/>
    </source>
</evidence>
<evidence type="ECO:0000313" key="4">
    <source>
        <dbReference type="Proteomes" id="UP000319209"/>
    </source>
</evidence>
<dbReference type="SUPFAM" id="SSF69593">
    <property type="entry name" value="Glycerol-3-phosphate (1)-acyltransferase"/>
    <property type="match status" value="1"/>
</dbReference>
<keyword evidence="1" id="KW-0472">Membrane</keyword>
<feature type="domain" description="Phospholipid/glycerol acyltransferase" evidence="2">
    <location>
        <begin position="26"/>
        <end position="153"/>
    </location>
</feature>
<name>A0A516GW49_9FLAO</name>
<dbReference type="AlphaFoldDB" id="A0A516GW49"/>
<sequence length="331" mass="37456">MSLGLFFYYKKIHVNGLQFVPKTKPVLILSNHQNGLLDPLLIATQSRRFCYYLTRAAVFKKPLVAKLLKGLNMLPVYRVRDGWQNITNNNEVFEVCKDLLKINEALVVFPEGSHNINRKVRPLSKGFTRIILGTLETYPDLDLQLLPIGVNYENPKAFADSMYLNIGKPISAKMYSNLKKADAVNALKKDIQDQIQLLTTHIDDNYDVVIKNLEQEGADFLKPKLINHYLNSGEKLVGFSTSASLLKPFKKVLTMLLKIVLGPVYAMWTFVVKPKIEEQEFTGTFRFALGVTLVPVWLLIVFIILGLSLSWSLAFNIILGIVFLALLAVKI</sequence>
<dbReference type="SMART" id="SM00563">
    <property type="entry name" value="PlsC"/>
    <property type="match status" value="1"/>
</dbReference>
<keyword evidence="4" id="KW-1185">Reference proteome</keyword>
<dbReference type="InterPro" id="IPR002123">
    <property type="entry name" value="Plipid/glycerol_acylTrfase"/>
</dbReference>
<organism evidence="3 4">
    <name type="scientific">Formosa sediminum</name>
    <dbReference type="NCBI Taxonomy" id="2594004"/>
    <lineage>
        <taxon>Bacteria</taxon>
        <taxon>Pseudomonadati</taxon>
        <taxon>Bacteroidota</taxon>
        <taxon>Flavobacteriia</taxon>
        <taxon>Flavobacteriales</taxon>
        <taxon>Flavobacteriaceae</taxon>
        <taxon>Formosa</taxon>
    </lineage>
</organism>
<keyword evidence="3" id="KW-0012">Acyltransferase</keyword>
<dbReference type="OrthoDB" id="9806008at2"/>
<dbReference type="PANTHER" id="PTHR31605:SF0">
    <property type="entry name" value="GLYCEROL-3-PHOSPHATE O-ACYLTRANSFERASE 1"/>
    <property type="match status" value="1"/>
</dbReference>
<dbReference type="GO" id="GO:0008654">
    <property type="term" value="P:phospholipid biosynthetic process"/>
    <property type="evidence" value="ECO:0007669"/>
    <property type="project" value="TreeGrafter"/>
</dbReference>
<dbReference type="Proteomes" id="UP000319209">
    <property type="component" value="Chromosome"/>
</dbReference>
<dbReference type="GO" id="GO:0016287">
    <property type="term" value="F:glycerone-phosphate O-acyltransferase activity"/>
    <property type="evidence" value="ECO:0007669"/>
    <property type="project" value="TreeGrafter"/>
</dbReference>
<feature type="transmembrane region" description="Helical" evidence="1">
    <location>
        <begin position="284"/>
        <end position="305"/>
    </location>
</feature>
<keyword evidence="1" id="KW-0812">Transmembrane</keyword>
<dbReference type="GO" id="GO:0004366">
    <property type="term" value="F:glycerol-3-phosphate O-acyltransferase activity"/>
    <property type="evidence" value="ECO:0007669"/>
    <property type="project" value="TreeGrafter"/>
</dbReference>
<dbReference type="Pfam" id="PF01553">
    <property type="entry name" value="Acyltransferase"/>
    <property type="match status" value="1"/>
</dbReference>
<dbReference type="InterPro" id="IPR052744">
    <property type="entry name" value="GPAT/DAPAT"/>
</dbReference>
<proteinExistence type="predicted"/>
<protein>
    <submittedName>
        <fullName evidence="3">Glycerol acyltransferase</fullName>
    </submittedName>
</protein>
<keyword evidence="3" id="KW-0808">Transferase</keyword>
<dbReference type="PANTHER" id="PTHR31605">
    <property type="entry name" value="GLYCEROL-3-PHOSPHATE O-ACYLTRANSFERASE 1"/>
    <property type="match status" value="1"/>
</dbReference>
<reference evidence="3 4" key="1">
    <citation type="submission" date="2019-07" db="EMBL/GenBank/DDBJ databases">
        <title>Genome sequencing for Formosa sp. PS13.</title>
        <authorList>
            <person name="Park S.-J."/>
        </authorList>
    </citation>
    <scope>NUCLEOTIDE SEQUENCE [LARGE SCALE GENOMIC DNA]</scope>
    <source>
        <strain evidence="3 4">PS13</strain>
    </source>
</reference>
<feature type="transmembrane region" description="Helical" evidence="1">
    <location>
        <begin position="252"/>
        <end position="272"/>
    </location>
</feature>
<feature type="transmembrane region" description="Helical" evidence="1">
    <location>
        <begin position="311"/>
        <end position="329"/>
    </location>
</feature>
<dbReference type="KEGG" id="fop:FNB79_15810"/>
<evidence type="ECO:0000313" key="3">
    <source>
        <dbReference type="EMBL" id="QDO95749.1"/>
    </source>
</evidence>